<protein>
    <submittedName>
        <fullName evidence="7">AI-2E family transporter</fullName>
    </submittedName>
</protein>
<dbReference type="EMBL" id="JAROCA020000001">
    <property type="protein sequence ID" value="MDY0404372.1"/>
    <property type="molecule type" value="Genomic_DNA"/>
</dbReference>
<keyword evidence="8" id="KW-1185">Reference proteome</keyword>
<comment type="similarity">
    <text evidence="2">Belongs to the autoinducer-2 exporter (AI-2E) (TC 2.A.86) family.</text>
</comment>
<dbReference type="PANTHER" id="PTHR21716">
    <property type="entry name" value="TRANSMEMBRANE PROTEIN"/>
    <property type="match status" value="1"/>
</dbReference>
<evidence type="ECO:0000313" key="7">
    <source>
        <dbReference type="EMBL" id="MDY0404372.1"/>
    </source>
</evidence>
<feature type="transmembrane region" description="Helical" evidence="6">
    <location>
        <begin position="203"/>
        <end position="222"/>
    </location>
</feature>
<reference evidence="7 8" key="1">
    <citation type="submission" date="2023-10" db="EMBL/GenBank/DDBJ databases">
        <title>179-bfca-hs.</title>
        <authorList>
            <person name="Miliotis G."/>
            <person name="Sengupta P."/>
            <person name="Hameed A."/>
            <person name="Chuvochina M."/>
            <person name="Mcdonagh F."/>
            <person name="Simpson A.C."/>
            <person name="Singh N.K."/>
            <person name="Rekha P.D."/>
            <person name="Raman K."/>
            <person name="Hugenholtz P."/>
            <person name="Venkateswaran K."/>
        </authorList>
    </citation>
    <scope>NUCLEOTIDE SEQUENCE [LARGE SCALE GENOMIC DNA]</scope>
    <source>
        <strain evidence="7 8">179-BFC-A-HS</strain>
    </source>
</reference>
<name>A0ABU5CDF7_9BACI</name>
<evidence type="ECO:0000256" key="3">
    <source>
        <dbReference type="ARBA" id="ARBA00022692"/>
    </source>
</evidence>
<comment type="caution">
    <text evidence="7">The sequence shown here is derived from an EMBL/GenBank/DDBJ whole genome shotgun (WGS) entry which is preliminary data.</text>
</comment>
<feature type="transmembrane region" description="Helical" evidence="6">
    <location>
        <begin position="141"/>
        <end position="160"/>
    </location>
</feature>
<sequence length="333" mass="37902">MDTLMEFFHKKSVKRAFIFVLIVLILFSVRSMMNLILLTFIFSYLLNGLVEFILKRVRINRTILVLFVYLLIVSLLTIGLVKYLPLITSEISQLIKQITNFSIKSHDNPIINFVESVISSNKITTYLENGFSLLLQYFSDISKTSIQVLIALLLSLFFLIEKPRLIQFTKKFERSKIAPFYHEIEFFGKKFSRTFGKVIEAQFIIALVNTMLSIIVLIILGFPQIAGLGIMIFFLGLIPVAGVIISLIPLTLIAFTIGGIWKVVYLFIAVMVIHAIEAYILNPKLMSSKTDLPVFYTFVVLLFSQQFFGVWGLIVGIPVFVFLLDVLGVVESK</sequence>
<comment type="subcellular location">
    <subcellularLocation>
        <location evidence="1">Membrane</location>
        <topology evidence="1">Multi-pass membrane protein</topology>
    </subcellularLocation>
</comment>
<dbReference type="Proteomes" id="UP001228376">
    <property type="component" value="Unassembled WGS sequence"/>
</dbReference>
<evidence type="ECO:0000256" key="1">
    <source>
        <dbReference type="ARBA" id="ARBA00004141"/>
    </source>
</evidence>
<proteinExistence type="inferred from homology"/>
<evidence type="ECO:0000256" key="6">
    <source>
        <dbReference type="SAM" id="Phobius"/>
    </source>
</evidence>
<feature type="transmembrane region" description="Helical" evidence="6">
    <location>
        <begin position="294"/>
        <end position="327"/>
    </location>
</feature>
<dbReference type="Pfam" id="PF01594">
    <property type="entry name" value="AI-2E_transport"/>
    <property type="match status" value="1"/>
</dbReference>
<evidence type="ECO:0000313" key="8">
    <source>
        <dbReference type="Proteomes" id="UP001228376"/>
    </source>
</evidence>
<keyword evidence="4 6" id="KW-1133">Transmembrane helix</keyword>
<keyword evidence="3 6" id="KW-0812">Transmembrane</keyword>
<evidence type="ECO:0000256" key="4">
    <source>
        <dbReference type="ARBA" id="ARBA00022989"/>
    </source>
</evidence>
<evidence type="ECO:0000256" key="5">
    <source>
        <dbReference type="ARBA" id="ARBA00023136"/>
    </source>
</evidence>
<feature type="transmembrane region" description="Helical" evidence="6">
    <location>
        <begin position="263"/>
        <end position="282"/>
    </location>
</feature>
<evidence type="ECO:0000256" key="2">
    <source>
        <dbReference type="ARBA" id="ARBA00009773"/>
    </source>
</evidence>
<organism evidence="7 8">
    <name type="scientific">Tigheibacillus jepli</name>
    <dbReference type="NCBI Taxonomy" id="3035914"/>
    <lineage>
        <taxon>Bacteria</taxon>
        <taxon>Bacillati</taxon>
        <taxon>Bacillota</taxon>
        <taxon>Bacilli</taxon>
        <taxon>Bacillales</taxon>
        <taxon>Bacillaceae</taxon>
        <taxon>Tigheibacillus</taxon>
    </lineage>
</organism>
<feature type="transmembrane region" description="Helical" evidence="6">
    <location>
        <begin position="63"/>
        <end position="84"/>
    </location>
</feature>
<dbReference type="InterPro" id="IPR002549">
    <property type="entry name" value="AI-2E-like"/>
</dbReference>
<feature type="transmembrane region" description="Helical" evidence="6">
    <location>
        <begin position="228"/>
        <end position="256"/>
    </location>
</feature>
<accession>A0ABU5CDF7</accession>
<keyword evidence="5 6" id="KW-0472">Membrane</keyword>
<dbReference type="RefSeq" id="WP_306067280.1">
    <property type="nucleotide sequence ID" value="NZ_JAROCA020000001.1"/>
</dbReference>
<feature type="transmembrane region" description="Helical" evidence="6">
    <location>
        <begin position="12"/>
        <end position="29"/>
    </location>
</feature>
<gene>
    <name evidence="7" type="ORF">P5G51_002130</name>
</gene>
<dbReference type="PANTHER" id="PTHR21716:SF62">
    <property type="entry name" value="TRANSPORT PROTEIN YDBI-RELATED"/>
    <property type="match status" value="1"/>
</dbReference>